<dbReference type="InterPro" id="IPR003593">
    <property type="entry name" value="AAA+_ATPase"/>
</dbReference>
<dbReference type="GO" id="GO:0015408">
    <property type="term" value="F:ABC-type ferric iron transporter activity"/>
    <property type="evidence" value="ECO:0007669"/>
    <property type="project" value="InterPro"/>
</dbReference>
<dbReference type="GO" id="GO:0016887">
    <property type="term" value="F:ATP hydrolysis activity"/>
    <property type="evidence" value="ECO:0007669"/>
    <property type="project" value="InterPro"/>
</dbReference>
<reference evidence="9 10" key="1">
    <citation type="submission" date="2016-10" db="EMBL/GenBank/DDBJ databases">
        <authorList>
            <person name="de Groot N.N."/>
        </authorList>
    </citation>
    <scope>NUCLEOTIDE SEQUENCE [LARGE SCALE GENOMIC DNA]</scope>
    <source>
        <strain evidence="9 10">DSM 19548</strain>
    </source>
</reference>
<evidence type="ECO:0000256" key="1">
    <source>
        <dbReference type="ARBA" id="ARBA00005417"/>
    </source>
</evidence>
<evidence type="ECO:0000313" key="9">
    <source>
        <dbReference type="EMBL" id="SFB73077.1"/>
    </source>
</evidence>
<dbReference type="CDD" id="cd03259">
    <property type="entry name" value="ABC_Carb_Solutes_like"/>
    <property type="match status" value="1"/>
</dbReference>
<keyword evidence="5 9" id="KW-0067">ATP-binding</keyword>
<organism evidence="9 10">
    <name type="scientific">Tropicimonas isoalkanivorans</name>
    <dbReference type="NCBI Taxonomy" id="441112"/>
    <lineage>
        <taxon>Bacteria</taxon>
        <taxon>Pseudomonadati</taxon>
        <taxon>Pseudomonadota</taxon>
        <taxon>Alphaproteobacteria</taxon>
        <taxon>Rhodobacterales</taxon>
        <taxon>Roseobacteraceae</taxon>
        <taxon>Tropicimonas</taxon>
    </lineage>
</organism>
<dbReference type="EMBL" id="FOLG01000001">
    <property type="protein sequence ID" value="SFB73077.1"/>
    <property type="molecule type" value="Genomic_DNA"/>
</dbReference>
<dbReference type="Gene3D" id="2.40.50.100">
    <property type="match status" value="1"/>
</dbReference>
<evidence type="ECO:0000256" key="6">
    <source>
        <dbReference type="ARBA" id="ARBA00022967"/>
    </source>
</evidence>
<dbReference type="SUPFAM" id="SSF50331">
    <property type="entry name" value="MOP-like"/>
    <property type="match status" value="1"/>
</dbReference>
<evidence type="ECO:0000256" key="3">
    <source>
        <dbReference type="ARBA" id="ARBA00022475"/>
    </source>
</evidence>
<keyword evidence="3" id="KW-1003">Cell membrane</keyword>
<evidence type="ECO:0000256" key="2">
    <source>
        <dbReference type="ARBA" id="ARBA00022448"/>
    </source>
</evidence>
<keyword evidence="2" id="KW-0813">Transport</keyword>
<evidence type="ECO:0000256" key="4">
    <source>
        <dbReference type="ARBA" id="ARBA00022741"/>
    </source>
</evidence>
<name>A0A1I1DE12_9RHOB</name>
<sequence length="360" mass="39346">MTLELIDVSLRVGADMHLYPTSLRLEPGEFNILLGATGAGKSTLIRLAAGLERPTGGRILVDGTDVTGMSPQKRNISLVHQFFVNYPHLTVFENIASPLRVSRVPKSEIEGRVEEAADILQLRPMLHRRPQELSGGQQQRTALARAIVKESKAIFLDEPLANLDYKLREELREQLPELLAGRGTVIVYATSEPTEALLLGGHTALMREGRLTQFGPTAEIYHQPRDVASASVFSDPPMNFAPVEKRGHRMHLGSALDWPVYGAAAGLPDGAYTVGIRPHHISPVDPPDPSIPIRGTVRITELSGSESVAHFDIADRVWVSQSAGVQQFQVGEPHEFHMVPTHCFYFAEDGKLAAKGIADG</sequence>
<dbReference type="GO" id="GO:0005524">
    <property type="term" value="F:ATP binding"/>
    <property type="evidence" value="ECO:0007669"/>
    <property type="project" value="UniProtKB-KW"/>
</dbReference>
<keyword evidence="4" id="KW-0547">Nucleotide-binding</keyword>
<dbReference type="InterPro" id="IPR008995">
    <property type="entry name" value="Mo/tungstate-bd_C_term_dom"/>
</dbReference>
<dbReference type="Gene3D" id="2.40.50.140">
    <property type="entry name" value="Nucleic acid-binding proteins"/>
    <property type="match status" value="1"/>
</dbReference>
<dbReference type="PROSITE" id="PS50893">
    <property type="entry name" value="ABC_TRANSPORTER_2"/>
    <property type="match status" value="1"/>
</dbReference>
<dbReference type="Pfam" id="PF00005">
    <property type="entry name" value="ABC_tran"/>
    <property type="match status" value="1"/>
</dbReference>
<dbReference type="Gene3D" id="3.40.50.300">
    <property type="entry name" value="P-loop containing nucleotide triphosphate hydrolases"/>
    <property type="match status" value="1"/>
</dbReference>
<protein>
    <submittedName>
        <fullName evidence="9">Carbohydrate ABC transporter ATP-binding protein, CUT1 family</fullName>
    </submittedName>
</protein>
<feature type="domain" description="ABC transporter" evidence="8">
    <location>
        <begin position="3"/>
        <end position="233"/>
    </location>
</feature>
<dbReference type="InterPro" id="IPR027417">
    <property type="entry name" value="P-loop_NTPase"/>
</dbReference>
<dbReference type="InterPro" id="IPR012340">
    <property type="entry name" value="NA-bd_OB-fold"/>
</dbReference>
<evidence type="ECO:0000256" key="7">
    <source>
        <dbReference type="ARBA" id="ARBA00023136"/>
    </source>
</evidence>
<keyword evidence="7" id="KW-0472">Membrane</keyword>
<evidence type="ECO:0000256" key="5">
    <source>
        <dbReference type="ARBA" id="ARBA00022840"/>
    </source>
</evidence>
<dbReference type="SUPFAM" id="SSF52540">
    <property type="entry name" value="P-loop containing nucleoside triphosphate hydrolases"/>
    <property type="match status" value="1"/>
</dbReference>
<dbReference type="Pfam" id="PF08402">
    <property type="entry name" value="TOBE_2"/>
    <property type="match status" value="1"/>
</dbReference>
<comment type="similarity">
    <text evidence="1">Belongs to the ABC transporter superfamily.</text>
</comment>
<dbReference type="OrthoDB" id="9802264at2"/>
<dbReference type="PANTHER" id="PTHR43875">
    <property type="entry name" value="MALTODEXTRIN IMPORT ATP-BINDING PROTEIN MSMX"/>
    <property type="match status" value="1"/>
</dbReference>
<keyword evidence="10" id="KW-1185">Reference proteome</keyword>
<evidence type="ECO:0000259" key="8">
    <source>
        <dbReference type="PROSITE" id="PS50893"/>
    </source>
</evidence>
<dbReference type="InterPro" id="IPR015853">
    <property type="entry name" value="ABC_transpr_FbpC"/>
</dbReference>
<accession>A0A1I1DE12</accession>
<dbReference type="AlphaFoldDB" id="A0A1I1DE12"/>
<dbReference type="PANTHER" id="PTHR43875:SF15">
    <property type="entry name" value="TREHALOSE IMPORT ATP-BINDING PROTEIN SUGC"/>
    <property type="match status" value="1"/>
</dbReference>
<proteinExistence type="inferred from homology"/>
<dbReference type="SMART" id="SM00382">
    <property type="entry name" value="AAA"/>
    <property type="match status" value="1"/>
</dbReference>
<dbReference type="InterPro" id="IPR047641">
    <property type="entry name" value="ABC_transpr_MalK/UgpC-like"/>
</dbReference>
<dbReference type="GO" id="GO:0055052">
    <property type="term" value="C:ATP-binding cassette (ABC) transporter complex, substrate-binding subunit-containing"/>
    <property type="evidence" value="ECO:0007669"/>
    <property type="project" value="TreeGrafter"/>
</dbReference>
<keyword evidence="6" id="KW-1278">Translocase</keyword>
<dbReference type="Proteomes" id="UP000198728">
    <property type="component" value="Unassembled WGS sequence"/>
</dbReference>
<dbReference type="InterPro" id="IPR013611">
    <property type="entry name" value="Transp-assoc_OB_typ2"/>
</dbReference>
<gene>
    <name evidence="9" type="ORF">SAMN04488094_101167</name>
</gene>
<evidence type="ECO:0000313" key="10">
    <source>
        <dbReference type="Proteomes" id="UP000198728"/>
    </source>
</evidence>
<dbReference type="InterPro" id="IPR003439">
    <property type="entry name" value="ABC_transporter-like_ATP-bd"/>
</dbReference>
<dbReference type="RefSeq" id="WP_093358534.1">
    <property type="nucleotide sequence ID" value="NZ_FOLG01000001.1"/>
</dbReference>
<dbReference type="STRING" id="441112.SAMN04488094_101167"/>